<dbReference type="AlphaFoldDB" id="A0A2S4PR50"/>
<dbReference type="InterPro" id="IPR000697">
    <property type="entry name" value="WH1/EVH1_dom"/>
</dbReference>
<sequence>MPSILNDEEKEIVRRQVPKANNKIQAIAAARLYIAYPDRSKWTNTGYQGVVVLANDLVGNTYWLKLVDVSPLNRGIIWDQEIYDTWNYNQDRTFFHTFEIEECLAGLSFVDEKEAKTFLKKMNNREKNASKATKAKLFGGITVQGGGSGFRHGLHGGFFGGQRQSSAQSTQPTPPESPSFSLSPTHKNKNPESRKIKDNSDFAALYAIDPNWRENWGDDLKSLGITDDLIRENQDFIADYIKAPKEPIQPLVNANENGNQRIRSPPPPQNLAASSASGRGRGTPPAPPPARRSAVKVELHREPTPPRDSSPLNNSLPQRFAAPPPLPEAGKLAHIPNQQMSKVQIPAQYNPGPRPPPRPPKNPKENSESAVTKFSVPPLISGERNTGPSISHRSGPSIPPRGALPPLSRVSNTSAPQYIHPPIISDKLSPPPLPPKIPTASGAVPPPLPPSSWRPTPRTIVRESENLNRESKNQHPPSLSASQLQSNPPVSRAPSPPALPFPQTPSPQPTQIPKASPLPPPPPPPPFPISQAPPAPLIPSSQEASPPKSVPVTHTIPIPPPPPPPLPPPVFPITAASQELHKKESGHETRIPSSPENTGDRSNLLAGIQKAGGIGCLKKVDPSKIRDRSQAIVPGSSENKSSGTEGANLGADGGLAGALAAALNKRKKKVSTSDDEAEDDD</sequence>
<evidence type="ECO:0000256" key="2">
    <source>
        <dbReference type="SAM" id="MobiDB-lite"/>
    </source>
</evidence>
<dbReference type="InterPro" id="IPR033927">
    <property type="entry name" value="WASPfam_EVH1"/>
</dbReference>
<dbReference type="GO" id="GO:0003779">
    <property type="term" value="F:actin binding"/>
    <property type="evidence" value="ECO:0007669"/>
    <property type="project" value="InterPro"/>
</dbReference>
<dbReference type="CDD" id="cd01205">
    <property type="entry name" value="EVH1_WASP-like"/>
    <property type="match status" value="1"/>
</dbReference>
<dbReference type="EMBL" id="PEDP01000978">
    <property type="protein sequence ID" value="POS84515.1"/>
    <property type="molecule type" value="Genomic_DNA"/>
</dbReference>
<feature type="region of interest" description="Disordered" evidence="2">
    <location>
        <begin position="346"/>
        <end position="653"/>
    </location>
</feature>
<dbReference type="GO" id="GO:0030479">
    <property type="term" value="C:actin cortical patch"/>
    <property type="evidence" value="ECO:0007669"/>
    <property type="project" value="UniProtKB-ARBA"/>
</dbReference>
<dbReference type="PROSITE" id="PS51082">
    <property type="entry name" value="WH2"/>
    <property type="match status" value="1"/>
</dbReference>
<organism evidence="5 6">
    <name type="scientific">Erysiphe pulchra</name>
    <dbReference type="NCBI Taxonomy" id="225359"/>
    <lineage>
        <taxon>Eukaryota</taxon>
        <taxon>Fungi</taxon>
        <taxon>Dikarya</taxon>
        <taxon>Ascomycota</taxon>
        <taxon>Pezizomycotina</taxon>
        <taxon>Leotiomycetes</taxon>
        <taxon>Erysiphales</taxon>
        <taxon>Erysiphaceae</taxon>
        <taxon>Erysiphe</taxon>
    </lineage>
</organism>
<feature type="compositionally biased region" description="Pro residues" evidence="2">
    <location>
        <begin position="557"/>
        <end position="571"/>
    </location>
</feature>
<dbReference type="Gene3D" id="2.30.29.30">
    <property type="entry name" value="Pleckstrin-homology domain (PH domain)/Phosphotyrosine-binding domain (PTB)"/>
    <property type="match status" value="1"/>
</dbReference>
<keyword evidence="6" id="KW-1185">Reference proteome</keyword>
<evidence type="ECO:0000259" key="4">
    <source>
        <dbReference type="PROSITE" id="PS51082"/>
    </source>
</evidence>
<feature type="domain" description="WH1" evidence="3">
    <location>
        <begin position="17"/>
        <end position="129"/>
    </location>
</feature>
<accession>A0A2S4PR50</accession>
<dbReference type="InterPro" id="IPR011993">
    <property type="entry name" value="PH-like_dom_sf"/>
</dbReference>
<dbReference type="GO" id="GO:0045010">
    <property type="term" value="P:actin nucleation"/>
    <property type="evidence" value="ECO:0007669"/>
    <property type="project" value="UniProtKB-ARBA"/>
</dbReference>
<feature type="compositionally biased region" description="Polar residues" evidence="2">
    <location>
        <begin position="474"/>
        <end position="489"/>
    </location>
</feature>
<feature type="domain" description="WH2" evidence="4">
    <location>
        <begin position="600"/>
        <end position="620"/>
    </location>
</feature>
<feature type="non-terminal residue" evidence="5">
    <location>
        <position position="681"/>
    </location>
</feature>
<evidence type="ECO:0008006" key="7">
    <source>
        <dbReference type="Google" id="ProtNLM"/>
    </source>
</evidence>
<feature type="compositionally biased region" description="Basic and acidic residues" evidence="2">
    <location>
        <begin position="618"/>
        <end position="629"/>
    </location>
</feature>
<dbReference type="FunFam" id="2.30.29.30:FF:000281">
    <property type="entry name" value="Actin associated protein"/>
    <property type="match status" value="1"/>
</dbReference>
<feature type="compositionally biased region" description="Basic and acidic residues" evidence="2">
    <location>
        <begin position="579"/>
        <end position="590"/>
    </location>
</feature>
<dbReference type="InterPro" id="IPR003124">
    <property type="entry name" value="WH2_dom"/>
</dbReference>
<evidence type="ECO:0000313" key="6">
    <source>
        <dbReference type="Proteomes" id="UP000237438"/>
    </source>
</evidence>
<feature type="region of interest" description="Disordered" evidence="2">
    <location>
        <begin position="250"/>
        <end position="332"/>
    </location>
</feature>
<feature type="region of interest" description="Disordered" evidence="2">
    <location>
        <begin position="161"/>
        <end position="196"/>
    </location>
</feature>
<evidence type="ECO:0000259" key="3">
    <source>
        <dbReference type="PROSITE" id="PS50229"/>
    </source>
</evidence>
<feature type="compositionally biased region" description="Polar residues" evidence="2">
    <location>
        <begin position="383"/>
        <end position="394"/>
    </location>
</feature>
<dbReference type="Pfam" id="PF00568">
    <property type="entry name" value="WH1"/>
    <property type="match status" value="1"/>
</dbReference>
<gene>
    <name evidence="5" type="ORF">EPUL_002103</name>
</gene>
<dbReference type="STRING" id="225359.A0A2S4PR50"/>
<feature type="compositionally biased region" description="Polar residues" evidence="2">
    <location>
        <begin position="591"/>
        <end position="601"/>
    </location>
</feature>
<feature type="compositionally biased region" description="Basic and acidic residues" evidence="2">
    <location>
        <begin position="460"/>
        <end position="473"/>
    </location>
</feature>
<feature type="compositionally biased region" description="Low complexity" evidence="2">
    <location>
        <begin position="161"/>
        <end position="171"/>
    </location>
</feature>
<feature type="compositionally biased region" description="Polar residues" evidence="2">
    <location>
        <begin position="252"/>
        <end position="262"/>
    </location>
</feature>
<evidence type="ECO:0000313" key="5">
    <source>
        <dbReference type="EMBL" id="POS84515.1"/>
    </source>
</evidence>
<comment type="caution">
    <text evidence="5">The sequence shown here is derived from an EMBL/GenBank/DDBJ whole genome shotgun (WGS) entry which is preliminary data.</text>
</comment>
<feature type="compositionally biased region" description="Polar residues" evidence="2">
    <location>
        <begin position="636"/>
        <end position="645"/>
    </location>
</feature>
<dbReference type="Proteomes" id="UP000237438">
    <property type="component" value="Unassembled WGS sequence"/>
</dbReference>
<name>A0A2S4PR50_9PEZI</name>
<evidence type="ECO:0000256" key="1">
    <source>
        <dbReference type="ARBA" id="ARBA00022553"/>
    </source>
</evidence>
<keyword evidence="1" id="KW-0597">Phosphoprotein</keyword>
<feature type="compositionally biased region" description="Basic and acidic residues" evidence="2">
    <location>
        <begin position="295"/>
        <end position="305"/>
    </location>
</feature>
<dbReference type="SMART" id="SM00461">
    <property type="entry name" value="WH1"/>
    <property type="match status" value="1"/>
</dbReference>
<reference evidence="5 6" key="1">
    <citation type="submission" date="2017-10" db="EMBL/GenBank/DDBJ databases">
        <title>Development of genomic resources for the powdery mildew, Erysiphe pulchra.</title>
        <authorList>
            <person name="Wadl P.A."/>
            <person name="Mack B.M."/>
            <person name="Moore G."/>
            <person name="Beltz S.B."/>
        </authorList>
    </citation>
    <scope>NUCLEOTIDE SEQUENCE [LARGE SCALE GENOMIC DNA]</scope>
    <source>
        <strain evidence="5">Cflorida</strain>
    </source>
</reference>
<proteinExistence type="predicted"/>
<dbReference type="OrthoDB" id="8963340at2759"/>
<dbReference type="PROSITE" id="PS50229">
    <property type="entry name" value="WH1"/>
    <property type="match status" value="1"/>
</dbReference>
<protein>
    <recommendedName>
        <fullName evidence="7">WH1 domain-containing protein</fullName>
    </recommendedName>
</protein>
<dbReference type="GO" id="GO:0071933">
    <property type="term" value="F:Arp2/3 complex binding"/>
    <property type="evidence" value="ECO:0007669"/>
    <property type="project" value="UniProtKB-ARBA"/>
</dbReference>
<dbReference type="SUPFAM" id="SSF50729">
    <property type="entry name" value="PH domain-like"/>
    <property type="match status" value="1"/>
</dbReference>
<feature type="compositionally biased region" description="Pro residues" evidence="2">
    <location>
        <begin position="494"/>
        <end position="537"/>
    </location>
</feature>